<gene>
    <name evidence="1" type="ordered locus">Marky_1435</name>
</gene>
<dbReference type="Proteomes" id="UP000007030">
    <property type="component" value="Chromosome"/>
</dbReference>
<dbReference type="eggNOG" id="ENOG502ZQQ3">
    <property type="taxonomic scope" value="Bacteria"/>
</dbReference>
<reference evidence="1 2" key="1">
    <citation type="journal article" date="2012" name="Stand. Genomic Sci.">
        <title>Complete genome sequence of the aerobic, heterotroph Marinithermus hydrothermalis type strain (T1(T)) from a deep-sea hydrothermal vent chimney.</title>
        <authorList>
            <person name="Copeland A."/>
            <person name="Gu W."/>
            <person name="Yasawong M."/>
            <person name="Lapidus A."/>
            <person name="Lucas S."/>
            <person name="Deshpande S."/>
            <person name="Pagani I."/>
            <person name="Tapia R."/>
            <person name="Cheng J.F."/>
            <person name="Goodwin L.A."/>
            <person name="Pitluck S."/>
            <person name="Liolios K."/>
            <person name="Ivanova N."/>
            <person name="Mavromatis K."/>
            <person name="Mikhailova N."/>
            <person name="Pati A."/>
            <person name="Chen A."/>
            <person name="Palaniappan K."/>
            <person name="Land M."/>
            <person name="Pan C."/>
            <person name="Brambilla E.M."/>
            <person name="Rohde M."/>
            <person name="Tindall B.J."/>
            <person name="Sikorski J."/>
            <person name="Goker M."/>
            <person name="Detter J.C."/>
            <person name="Bristow J."/>
            <person name="Eisen J.A."/>
            <person name="Markowitz V."/>
            <person name="Hugenholtz P."/>
            <person name="Kyrpides N.C."/>
            <person name="Klenk H.P."/>
            <person name="Woyke T."/>
        </authorList>
    </citation>
    <scope>NUCLEOTIDE SEQUENCE [LARGE SCALE GENOMIC DNA]</scope>
    <source>
        <strain evidence="2">DSM 14884 / JCM 11576 / T1</strain>
    </source>
</reference>
<evidence type="ECO:0000313" key="1">
    <source>
        <dbReference type="EMBL" id="AEB12170.1"/>
    </source>
</evidence>
<dbReference type="OrthoDB" id="34278at2"/>
<name>F2NMK0_MARHT</name>
<proteinExistence type="predicted"/>
<dbReference type="KEGG" id="mhd:Marky_1435"/>
<dbReference type="AlphaFoldDB" id="F2NMK0"/>
<dbReference type="HOGENOM" id="CLU_1804229_0_0_0"/>
<accession>F2NMK0</accession>
<keyword evidence="2" id="KW-1185">Reference proteome</keyword>
<organism evidence="1 2">
    <name type="scientific">Marinithermus hydrothermalis (strain DSM 14884 / JCM 11576 / T1)</name>
    <dbReference type="NCBI Taxonomy" id="869210"/>
    <lineage>
        <taxon>Bacteria</taxon>
        <taxon>Thermotogati</taxon>
        <taxon>Deinococcota</taxon>
        <taxon>Deinococci</taxon>
        <taxon>Thermales</taxon>
        <taxon>Thermaceae</taxon>
        <taxon>Marinithermus</taxon>
    </lineage>
</organism>
<sequence>MVGTRYAKRTGIAVLVAGLSLLLGGAWAETPPLARVEAGVPVAYWNPEDFSTYVIREARERFSGSDRAVLMILTWAFRAEDVGRYPLEMLTLAPSGEVGEEAFVFEVTPGMIGRPIRTYWFIKLSPALARAEAGEWEVYFLFNGVRVGQYRFTLGP</sequence>
<dbReference type="EMBL" id="CP002630">
    <property type="protein sequence ID" value="AEB12170.1"/>
    <property type="molecule type" value="Genomic_DNA"/>
</dbReference>
<evidence type="ECO:0000313" key="2">
    <source>
        <dbReference type="Proteomes" id="UP000007030"/>
    </source>
</evidence>
<protein>
    <submittedName>
        <fullName evidence="1">Uncharacterized protein</fullName>
    </submittedName>
</protein>
<dbReference type="RefSeq" id="WP_013704217.1">
    <property type="nucleotide sequence ID" value="NC_015387.1"/>
</dbReference>